<dbReference type="RefSeq" id="WP_116775894.1">
    <property type="nucleotide sequence ID" value="NZ_QDKG01000003.1"/>
</dbReference>
<keyword evidence="3" id="KW-1185">Reference proteome</keyword>
<comment type="caution">
    <text evidence="2">The sequence shown here is derived from an EMBL/GenBank/DDBJ whole genome shotgun (WGS) entry which is preliminary data.</text>
</comment>
<dbReference type="AlphaFoldDB" id="A0A2T8HIM9"/>
<name>A0A2T8HIM9_9SPHI</name>
<accession>A0A2T8HIM9</accession>
<dbReference type="Pfam" id="PF04101">
    <property type="entry name" value="Glyco_tran_28_C"/>
    <property type="match status" value="1"/>
</dbReference>
<dbReference type="EMBL" id="QDKG01000003">
    <property type="protein sequence ID" value="PVH25306.1"/>
    <property type="molecule type" value="Genomic_DNA"/>
</dbReference>
<protein>
    <recommendedName>
        <fullName evidence="1">Glycosyl transferase family 28 C-terminal domain-containing protein</fullName>
    </recommendedName>
</protein>
<feature type="domain" description="Glycosyl transferase family 28 C-terminal" evidence="1">
    <location>
        <begin position="239"/>
        <end position="313"/>
    </location>
</feature>
<dbReference type="Proteomes" id="UP000245627">
    <property type="component" value="Unassembled WGS sequence"/>
</dbReference>
<sequence>MPYKYSYYVHHHGSGHIMRAIAIAKGLPNQNITFLGSDLLPYCKLIPDNVNCVHLPIDTAGAEDVHHILDPVSFLHYAPLRVSGLLHRNAIIIDFFRRNPETILLIDVSAEVALLARLCGIPTVLIRQNGIRNDIAHRLAYESAQLIIAPLPSFLDSKFDNPAYHKTLYAGGFSRYTHVKHQDQLGNDVAVFLGQGGTNIDLFFIRHLRIYLRREMHLHIIGAIDSDVSIDGVTFHGVLDHPNAVLSSCDVVICNAGHNTIMELVDLNKSIICIPASRPFDEQLRKAYYLSQSGCAITVLEEDIYQTDWNDRIDEAHKLDKAVLEHVTDVDAVPNIVHHLEKLRKKLVKIPLTPYAYDS</sequence>
<dbReference type="PANTHER" id="PTHR21015">
    <property type="entry name" value="UDP-N-ACETYLGLUCOSAMINE--N-ACETYLMURAMYL-(PENTAPEPTIDE) PYROPHOSPHORYL-UNDECAPRENOL N-ACETYLGLUCOSAMINE TRANSFERASE 1"/>
    <property type="match status" value="1"/>
</dbReference>
<reference evidence="2 3" key="1">
    <citation type="submission" date="2018-04" db="EMBL/GenBank/DDBJ databases">
        <title>Sphingobacterium cortibacter sp. nov.</title>
        <authorList>
            <person name="Li Y."/>
        </authorList>
    </citation>
    <scope>NUCLEOTIDE SEQUENCE [LARGE SCALE GENOMIC DNA]</scope>
    <source>
        <strain evidence="2 3">2c-3</strain>
    </source>
</reference>
<evidence type="ECO:0000313" key="2">
    <source>
        <dbReference type="EMBL" id="PVH25306.1"/>
    </source>
</evidence>
<proteinExistence type="predicted"/>
<dbReference type="GO" id="GO:0016758">
    <property type="term" value="F:hexosyltransferase activity"/>
    <property type="evidence" value="ECO:0007669"/>
    <property type="project" value="InterPro"/>
</dbReference>
<dbReference type="OrthoDB" id="9809594at2"/>
<dbReference type="InterPro" id="IPR007235">
    <property type="entry name" value="Glyco_trans_28_C"/>
</dbReference>
<dbReference type="SUPFAM" id="SSF53756">
    <property type="entry name" value="UDP-Glycosyltransferase/glycogen phosphorylase"/>
    <property type="match status" value="1"/>
</dbReference>
<dbReference type="Gene3D" id="3.40.50.2000">
    <property type="entry name" value="Glycogen Phosphorylase B"/>
    <property type="match status" value="2"/>
</dbReference>
<organism evidence="2 3">
    <name type="scientific">Sphingobacterium corticibacter</name>
    <dbReference type="NCBI Taxonomy" id="2171749"/>
    <lineage>
        <taxon>Bacteria</taxon>
        <taxon>Pseudomonadati</taxon>
        <taxon>Bacteroidota</taxon>
        <taxon>Sphingobacteriia</taxon>
        <taxon>Sphingobacteriales</taxon>
        <taxon>Sphingobacteriaceae</taxon>
        <taxon>Sphingobacterium</taxon>
    </lineage>
</organism>
<dbReference type="PANTHER" id="PTHR21015:SF22">
    <property type="entry name" value="GLYCOSYLTRANSFERASE"/>
    <property type="match status" value="1"/>
</dbReference>
<gene>
    <name evidence="2" type="ORF">DC487_10320</name>
</gene>
<evidence type="ECO:0000259" key="1">
    <source>
        <dbReference type="Pfam" id="PF04101"/>
    </source>
</evidence>
<evidence type="ECO:0000313" key="3">
    <source>
        <dbReference type="Proteomes" id="UP000245627"/>
    </source>
</evidence>